<evidence type="ECO:0000313" key="4">
    <source>
        <dbReference type="RefSeq" id="XP_008586674.1"/>
    </source>
</evidence>
<dbReference type="InterPro" id="IPR043444">
    <property type="entry name" value="TESPA1-like"/>
</dbReference>
<dbReference type="Proteomes" id="UP000694923">
    <property type="component" value="Unplaced"/>
</dbReference>
<reference evidence="4" key="1">
    <citation type="submission" date="2025-08" db="UniProtKB">
        <authorList>
            <consortium name="RefSeq"/>
        </authorList>
    </citation>
    <scope>IDENTIFICATION</scope>
</reference>
<sequence length="389" mass="43237">MAERSQGSDSPQEGQEKSKREILRCTKRAWAPLDEQLPPGPEERPPLTTPELEDSKQDSIWQWLDSGFFVSVNENFQQVIDYTASLHKEGVVQMTVEDYMRSLHQCSETPTLSRGASFNSCHSTASRPQSIPEWLEFGEKDPVEILLDLGFGADEPDICTQIPARFFRCGSAARGINIHVFLEAQKHRMDVESPNLYGHFRQLEILHQVTSPFSSLLSGVSVLQNKAEQRAGGESVQRTSGSGAKEHQRRMGKLLRRASKQNIRRDCSSGASESFKMKDEFFTPSAKPEESGADLPAATFNQDQGHLSPSAEHPSLPACDDLTPCHPPRALQGKQLTKQTTPSCVSEGSAKGRTQKNLTQTNKLKNLSRLAREGPDSFEMEEVSVVSER</sequence>
<name>A0ABM0S1D3_GALVR</name>
<dbReference type="InterPro" id="IPR029325">
    <property type="entry name" value="ITPR-bd"/>
</dbReference>
<evidence type="ECO:0000256" key="1">
    <source>
        <dbReference type="SAM" id="MobiDB-lite"/>
    </source>
</evidence>
<feature type="compositionally biased region" description="Polar residues" evidence="1">
    <location>
        <begin position="355"/>
        <end position="365"/>
    </location>
</feature>
<feature type="compositionally biased region" description="Basic and acidic residues" evidence="1">
    <location>
        <begin position="14"/>
        <end position="24"/>
    </location>
</feature>
<dbReference type="SMART" id="SM01257">
    <property type="entry name" value="KRAP_IP3R_bind"/>
    <property type="match status" value="1"/>
</dbReference>
<dbReference type="GeneID" id="103603869"/>
<accession>A0ABM0S1D3</accession>
<proteinExistence type="predicted"/>
<feature type="region of interest" description="Disordered" evidence="1">
    <location>
        <begin position="228"/>
        <end position="271"/>
    </location>
</feature>
<protein>
    <submittedName>
        <fullName evidence="4">Coiled-coil domain-containing protein 129-like</fullName>
    </submittedName>
</protein>
<dbReference type="Pfam" id="PF14722">
    <property type="entry name" value="KRAP_IP3R_bind"/>
    <property type="match status" value="1"/>
</dbReference>
<feature type="compositionally biased region" description="Polar residues" evidence="1">
    <location>
        <begin position="1"/>
        <end position="13"/>
    </location>
</feature>
<feature type="domain" description="ITPR-interacting" evidence="2">
    <location>
        <begin position="110"/>
        <end position="262"/>
    </location>
</feature>
<organism evidence="3 4">
    <name type="scientific">Galeopterus variegatus</name>
    <name type="common">Malayan flying lemur</name>
    <name type="synonym">Cynocephalus variegatus</name>
    <dbReference type="NCBI Taxonomy" id="482537"/>
    <lineage>
        <taxon>Eukaryota</taxon>
        <taxon>Metazoa</taxon>
        <taxon>Chordata</taxon>
        <taxon>Craniata</taxon>
        <taxon>Vertebrata</taxon>
        <taxon>Euteleostomi</taxon>
        <taxon>Mammalia</taxon>
        <taxon>Eutheria</taxon>
        <taxon>Euarchontoglires</taxon>
        <taxon>Dermoptera</taxon>
        <taxon>Cynocephalidae</taxon>
        <taxon>Galeopterus</taxon>
    </lineage>
</organism>
<feature type="region of interest" description="Disordered" evidence="1">
    <location>
        <begin position="1"/>
        <end position="54"/>
    </location>
</feature>
<dbReference type="PANTHER" id="PTHR17469">
    <property type="entry name" value="SPERM SPECIFIC ANTIGEN 2-RELATED"/>
    <property type="match status" value="1"/>
</dbReference>
<evidence type="ECO:0000259" key="2">
    <source>
        <dbReference type="SMART" id="SM01257"/>
    </source>
</evidence>
<feature type="compositionally biased region" description="Basic residues" evidence="1">
    <location>
        <begin position="247"/>
        <end position="259"/>
    </location>
</feature>
<feature type="compositionally biased region" description="Polar residues" evidence="1">
    <location>
        <begin position="334"/>
        <end position="346"/>
    </location>
</feature>
<gene>
    <name evidence="4" type="primary">LOC103603869</name>
</gene>
<keyword evidence="3" id="KW-1185">Reference proteome</keyword>
<evidence type="ECO:0000313" key="3">
    <source>
        <dbReference type="Proteomes" id="UP000694923"/>
    </source>
</evidence>
<dbReference type="PANTHER" id="PTHR17469:SF14">
    <property type="entry name" value="PROTEIN ITPRID1"/>
    <property type="match status" value="1"/>
</dbReference>
<feature type="region of interest" description="Disordered" evidence="1">
    <location>
        <begin position="284"/>
        <end position="389"/>
    </location>
</feature>
<dbReference type="RefSeq" id="XP_008586674.1">
    <property type="nucleotide sequence ID" value="XM_008588452.1"/>
</dbReference>